<protein>
    <submittedName>
        <fullName evidence="2">Uncharacterized protein</fullName>
    </submittedName>
</protein>
<evidence type="ECO:0000256" key="1">
    <source>
        <dbReference type="SAM" id="MobiDB-lite"/>
    </source>
</evidence>
<proteinExistence type="predicted"/>
<dbReference type="EMBL" id="FLUN01000001">
    <property type="protein sequence ID" value="SBW06758.1"/>
    <property type="molecule type" value="Genomic_DNA"/>
</dbReference>
<feature type="compositionally biased region" description="Basic residues" evidence="1">
    <location>
        <begin position="34"/>
        <end position="46"/>
    </location>
</feature>
<feature type="region of interest" description="Disordered" evidence="1">
    <location>
        <begin position="34"/>
        <end position="54"/>
    </location>
</feature>
<sequence length="71" mass="7889">MCLPASGSEPRRKARPSVFAFENLAAGAIHLPRGCRKKKGPQKKRSFVGNKRNKNAEISQRALEILEKSDI</sequence>
<gene>
    <name evidence="2" type="ORF">KL86CLO1_12205</name>
</gene>
<organism evidence="2">
    <name type="scientific">uncultured Eubacteriales bacterium</name>
    <dbReference type="NCBI Taxonomy" id="172733"/>
    <lineage>
        <taxon>Bacteria</taxon>
        <taxon>Bacillati</taxon>
        <taxon>Bacillota</taxon>
        <taxon>Clostridia</taxon>
        <taxon>Eubacteriales</taxon>
        <taxon>environmental samples</taxon>
    </lineage>
</organism>
<accession>A0A212K560</accession>
<dbReference type="AlphaFoldDB" id="A0A212K560"/>
<reference evidence="2" key="1">
    <citation type="submission" date="2016-04" db="EMBL/GenBank/DDBJ databases">
        <authorList>
            <person name="Evans L.H."/>
            <person name="Alamgir A."/>
            <person name="Owens N."/>
            <person name="Weber N.D."/>
            <person name="Virtaneva K."/>
            <person name="Barbian K."/>
            <person name="Babar A."/>
            <person name="Rosenke K."/>
        </authorList>
    </citation>
    <scope>NUCLEOTIDE SEQUENCE</scope>
    <source>
        <strain evidence="2">86</strain>
    </source>
</reference>
<evidence type="ECO:0000313" key="2">
    <source>
        <dbReference type="EMBL" id="SBW06758.1"/>
    </source>
</evidence>
<name>A0A212K560_9FIRM</name>